<dbReference type="EMBL" id="CP003098">
    <property type="protein sequence ID" value="AET32818.1"/>
    <property type="molecule type" value="Genomic_DNA"/>
</dbReference>
<comment type="cofactor">
    <cofactor evidence="2">
        <name>[4Fe-4S] cluster</name>
        <dbReference type="ChEBI" id="CHEBI:49883"/>
    </cofactor>
</comment>
<dbReference type="PANTHER" id="PTHR42944:SF1">
    <property type="entry name" value="ADENINE DNA GLYCOSYLASE"/>
    <property type="match status" value="1"/>
</dbReference>
<evidence type="ECO:0000256" key="8">
    <source>
        <dbReference type="ARBA" id="ARBA00022763"/>
    </source>
</evidence>
<dbReference type="GO" id="GO:0006298">
    <property type="term" value="P:mismatch repair"/>
    <property type="evidence" value="ECO:0007669"/>
    <property type="project" value="TreeGrafter"/>
</dbReference>
<evidence type="ECO:0000256" key="12">
    <source>
        <dbReference type="ARBA" id="ARBA00023204"/>
    </source>
</evidence>
<dbReference type="GO" id="GO:0032357">
    <property type="term" value="F:oxidized purine DNA binding"/>
    <property type="evidence" value="ECO:0007669"/>
    <property type="project" value="TreeGrafter"/>
</dbReference>
<evidence type="ECO:0000256" key="6">
    <source>
        <dbReference type="ARBA" id="ARBA00022485"/>
    </source>
</evidence>
<dbReference type="Proteomes" id="UP000005867">
    <property type="component" value="Chromosome"/>
</dbReference>
<keyword evidence="11" id="KW-0411">Iron-sulfur</keyword>
<dbReference type="SMART" id="SM00525">
    <property type="entry name" value="FES"/>
    <property type="match status" value="1"/>
</dbReference>
<dbReference type="KEGG" id="pyr:P186_1391"/>
<dbReference type="InterPro" id="IPR003651">
    <property type="entry name" value="Endonuclease3_FeS-loop_motif"/>
</dbReference>
<dbReference type="GO" id="GO:0006284">
    <property type="term" value="P:base-excision repair"/>
    <property type="evidence" value="ECO:0007669"/>
    <property type="project" value="InterPro"/>
</dbReference>
<comment type="similarity">
    <text evidence="3">Belongs to the Nth/MutY family.</text>
</comment>
<feature type="domain" description="HhH-GPD" evidence="14">
    <location>
        <begin position="41"/>
        <end position="195"/>
    </location>
</feature>
<comment type="catalytic activity">
    <reaction evidence="1">
        <text>Hydrolyzes free adenine bases from 7,8-dihydro-8-oxoguanine:adenine mismatched double-stranded DNA, leaving an apurinic site.</text>
        <dbReference type="EC" id="3.2.2.31"/>
    </reaction>
</comment>
<dbReference type="STRING" id="1104324.P186_1391"/>
<keyword evidence="16" id="KW-1185">Reference proteome</keyword>
<evidence type="ECO:0000256" key="3">
    <source>
        <dbReference type="ARBA" id="ARBA00008343"/>
    </source>
</evidence>
<evidence type="ECO:0000256" key="11">
    <source>
        <dbReference type="ARBA" id="ARBA00023014"/>
    </source>
</evidence>
<dbReference type="BioCyc" id="PSP1104324:GJSN-1367-MONOMER"/>
<organism evidence="15 16">
    <name type="scientific">Pyrobaculum ferrireducens</name>
    <dbReference type="NCBI Taxonomy" id="1104324"/>
    <lineage>
        <taxon>Archaea</taxon>
        <taxon>Thermoproteota</taxon>
        <taxon>Thermoprotei</taxon>
        <taxon>Thermoproteales</taxon>
        <taxon>Thermoproteaceae</taxon>
        <taxon>Pyrobaculum</taxon>
    </lineage>
</organism>
<reference evidence="15 16" key="1">
    <citation type="journal article" date="2012" name="J. Bacteriol.">
        <title>Complete genome sequence of strain 1860, a crenarchaeon of the genus pyrobaculum able to grow with various electron acceptors.</title>
        <authorList>
            <person name="Mardanov A.V."/>
            <person name="Gumerov V.M."/>
            <person name="Slobodkina G.B."/>
            <person name="Beletsky A.V."/>
            <person name="Bonch-Osmolovskaya E.A."/>
            <person name="Ravin N.V."/>
            <person name="Skryabin K.G."/>
        </authorList>
    </citation>
    <scope>NUCLEOTIDE SEQUENCE [LARGE SCALE GENOMIC DNA]</scope>
    <source>
        <strain evidence="15 16">1860</strain>
    </source>
</reference>
<protein>
    <recommendedName>
        <fullName evidence="5">Adenine DNA glycosylase</fullName>
        <ecNumber evidence="4">3.2.2.31</ecNumber>
    </recommendedName>
</protein>
<evidence type="ECO:0000256" key="4">
    <source>
        <dbReference type="ARBA" id="ARBA00012045"/>
    </source>
</evidence>
<dbReference type="PROSITE" id="PS00764">
    <property type="entry name" value="ENDONUCLEASE_III_1"/>
    <property type="match status" value="1"/>
</dbReference>
<keyword evidence="6" id="KW-0004">4Fe-4S</keyword>
<keyword evidence="10" id="KW-0408">Iron</keyword>
<gene>
    <name evidence="15" type="ORF">P186_1391</name>
</gene>
<dbReference type="GeneID" id="11595650"/>
<dbReference type="InterPro" id="IPR004035">
    <property type="entry name" value="Endouclease-III_FeS-bd_BS"/>
</dbReference>
<dbReference type="InterPro" id="IPR011257">
    <property type="entry name" value="DNA_glycosylase"/>
</dbReference>
<evidence type="ECO:0000256" key="2">
    <source>
        <dbReference type="ARBA" id="ARBA00001966"/>
    </source>
</evidence>
<keyword evidence="13" id="KW-0326">Glycosidase</keyword>
<evidence type="ECO:0000259" key="14">
    <source>
        <dbReference type="SMART" id="SM00478"/>
    </source>
</evidence>
<proteinExistence type="inferred from homology"/>
<dbReference type="REBASE" id="41360">
    <property type="entry name" value="V.Psp1860ORF1393P"/>
</dbReference>
<evidence type="ECO:0000256" key="7">
    <source>
        <dbReference type="ARBA" id="ARBA00022723"/>
    </source>
</evidence>
<keyword evidence="7" id="KW-0479">Metal-binding</keyword>
<dbReference type="InterPro" id="IPR003265">
    <property type="entry name" value="HhH-GPD_domain"/>
</dbReference>
<dbReference type="Gene3D" id="1.10.1670.10">
    <property type="entry name" value="Helix-hairpin-Helix base-excision DNA repair enzymes (C-terminal)"/>
    <property type="match status" value="1"/>
</dbReference>
<dbReference type="SMART" id="SM00478">
    <property type="entry name" value="ENDO3c"/>
    <property type="match status" value="1"/>
</dbReference>
<dbReference type="PANTHER" id="PTHR42944">
    <property type="entry name" value="ADENINE DNA GLYCOSYLASE"/>
    <property type="match status" value="1"/>
</dbReference>
<dbReference type="GO" id="GO:0034039">
    <property type="term" value="F:8-oxo-7,8-dihydroguanine DNA N-glycosylase activity"/>
    <property type="evidence" value="ECO:0007669"/>
    <property type="project" value="TreeGrafter"/>
</dbReference>
<accession>G7VE45</accession>
<evidence type="ECO:0000256" key="9">
    <source>
        <dbReference type="ARBA" id="ARBA00022801"/>
    </source>
</evidence>
<dbReference type="InterPro" id="IPR023170">
    <property type="entry name" value="HhH_base_excis_C"/>
</dbReference>
<evidence type="ECO:0000256" key="13">
    <source>
        <dbReference type="ARBA" id="ARBA00023295"/>
    </source>
</evidence>
<dbReference type="GO" id="GO:0035485">
    <property type="term" value="F:adenine/guanine mispair binding"/>
    <property type="evidence" value="ECO:0007669"/>
    <property type="project" value="TreeGrafter"/>
</dbReference>
<keyword evidence="9" id="KW-0378">Hydrolase</keyword>
<dbReference type="eggNOG" id="arCOG00462">
    <property type="taxonomic scope" value="Archaea"/>
</dbReference>
<dbReference type="Pfam" id="PF00633">
    <property type="entry name" value="HHH"/>
    <property type="match status" value="1"/>
</dbReference>
<dbReference type="GO" id="GO:0051539">
    <property type="term" value="F:4 iron, 4 sulfur cluster binding"/>
    <property type="evidence" value="ECO:0007669"/>
    <property type="project" value="UniProtKB-KW"/>
</dbReference>
<keyword evidence="8" id="KW-0227">DNA damage</keyword>
<dbReference type="InterPro" id="IPR044298">
    <property type="entry name" value="MIG/MutY"/>
</dbReference>
<dbReference type="Gene3D" id="1.10.340.30">
    <property type="entry name" value="Hypothetical protein, domain 2"/>
    <property type="match status" value="1"/>
</dbReference>
<evidence type="ECO:0000256" key="10">
    <source>
        <dbReference type="ARBA" id="ARBA00023004"/>
    </source>
</evidence>
<evidence type="ECO:0000313" key="16">
    <source>
        <dbReference type="Proteomes" id="UP000005867"/>
    </source>
</evidence>
<dbReference type="GO" id="GO:0046872">
    <property type="term" value="F:metal ion binding"/>
    <property type="evidence" value="ECO:0007669"/>
    <property type="project" value="UniProtKB-KW"/>
</dbReference>
<name>G7VE45_9CREN</name>
<sequence length="220" mass="24809">MGGVAEVFVRRVVEWYRAHGDRDLPWRSPRGGWAVLVAAVMLRKTTAKQALRVYTEFLERFPTPHALASAGEDEVKKIIEPLGMEHVRSRLFIELARELVARYGGRVPCDREALMGLPGVGPYIASEVLLVSCGLPEPLLDRNMIRVLERVFGIKSARKRPHTDPEMWKFARSLVPKDPEVAREFNYGVLDLARRVCRAASPKCGVCPLADICRYASRRS</sequence>
<dbReference type="InterPro" id="IPR000445">
    <property type="entry name" value="HhH_motif"/>
</dbReference>
<dbReference type="EC" id="3.2.2.31" evidence="4"/>
<evidence type="ECO:0000256" key="5">
    <source>
        <dbReference type="ARBA" id="ARBA00022023"/>
    </source>
</evidence>
<dbReference type="HOGENOM" id="CLU_012862_2_1_2"/>
<dbReference type="SUPFAM" id="SSF48150">
    <property type="entry name" value="DNA-glycosylase"/>
    <property type="match status" value="1"/>
</dbReference>
<evidence type="ECO:0000256" key="1">
    <source>
        <dbReference type="ARBA" id="ARBA00000843"/>
    </source>
</evidence>
<dbReference type="Pfam" id="PF00730">
    <property type="entry name" value="HhH-GPD"/>
    <property type="match status" value="1"/>
</dbReference>
<dbReference type="GO" id="GO:0000701">
    <property type="term" value="F:purine-specific mismatch base pair DNA N-glycosylase activity"/>
    <property type="evidence" value="ECO:0007669"/>
    <property type="project" value="UniProtKB-EC"/>
</dbReference>
<dbReference type="CDD" id="cd00056">
    <property type="entry name" value="ENDO3c"/>
    <property type="match status" value="1"/>
</dbReference>
<dbReference type="Pfam" id="PF10576">
    <property type="entry name" value="EndIII_4Fe-2S"/>
    <property type="match status" value="1"/>
</dbReference>
<evidence type="ECO:0000313" key="15">
    <source>
        <dbReference type="EMBL" id="AET32818.1"/>
    </source>
</evidence>
<keyword evidence="12" id="KW-0234">DNA repair</keyword>
<dbReference type="RefSeq" id="WP_014288644.1">
    <property type="nucleotide sequence ID" value="NC_016645.1"/>
</dbReference>
<dbReference type="AlphaFoldDB" id="G7VE45"/>